<dbReference type="Pfam" id="PF19925">
    <property type="entry name" value="DUF6388"/>
    <property type="match status" value="1"/>
</dbReference>
<protein>
    <submittedName>
        <fullName evidence="1">Uncharacterized protein</fullName>
    </submittedName>
</protein>
<dbReference type="InterPro" id="IPR045662">
    <property type="entry name" value="DUF6388"/>
</dbReference>
<dbReference type="RefSeq" id="WP_021703123.1">
    <property type="nucleotide sequence ID" value="NZ_BATI01000069.1"/>
</dbReference>
<keyword evidence="2" id="KW-1185">Reference proteome</keyword>
<dbReference type="Proteomes" id="UP000016560">
    <property type="component" value="Unassembled WGS sequence"/>
</dbReference>
<organism evidence="1 2">
    <name type="scientific">Aquipseudomonas alcaligenes (strain ATCC 14909 / DSM 50342 / CCUG 1425 / JCM 20561 / NBRC 14159 / NCIMB 9945 / NCTC 10367 / 1577)</name>
    <name type="common">Pseudomonas alcaligenes</name>
    <dbReference type="NCBI Taxonomy" id="1215092"/>
    <lineage>
        <taxon>Bacteria</taxon>
        <taxon>Pseudomonadati</taxon>
        <taxon>Pseudomonadota</taxon>
        <taxon>Gammaproteobacteria</taxon>
        <taxon>Pseudomonadales</taxon>
        <taxon>Pseudomonadaceae</taxon>
        <taxon>Aquipseudomonas</taxon>
    </lineage>
</organism>
<comment type="caution">
    <text evidence="1">The sequence shown here is derived from an EMBL/GenBank/DDBJ whole genome shotgun (WGS) entry which is preliminary data.</text>
</comment>
<dbReference type="AlphaFoldDB" id="U3BEA3"/>
<sequence>MNIQERYAAARDKFFTENPRALTEIESISRTVIEAGGSSVEEYREHQRSVAFAEAAKRRGIEVDEYVIQLVSESPEQAREWRLERQRKIAESIGMEWDEYKQLNRITD</sequence>
<name>U3BEA3_AQUA1</name>
<evidence type="ECO:0000313" key="2">
    <source>
        <dbReference type="Proteomes" id="UP000016560"/>
    </source>
</evidence>
<accession>U3BEA3</accession>
<gene>
    <name evidence="1" type="ORF">PA6_069_00020</name>
</gene>
<evidence type="ECO:0000313" key="1">
    <source>
        <dbReference type="EMBL" id="GAD65098.1"/>
    </source>
</evidence>
<dbReference type="EMBL" id="BATI01000069">
    <property type="protein sequence ID" value="GAD65098.1"/>
    <property type="molecule type" value="Genomic_DNA"/>
</dbReference>
<reference evidence="1" key="1">
    <citation type="submission" date="2024-09" db="EMBL/GenBank/DDBJ databases">
        <title>Whole genome shotgun sequence of Pseudomonas alcaligenes NBRC 14159.</title>
        <authorList>
            <person name="Yoshida I."/>
            <person name="Hosoyama A."/>
            <person name="Tsuchikane K."/>
            <person name="Noguchi M."/>
            <person name="Hirakata S."/>
            <person name="Ando Y."/>
            <person name="Ohji S."/>
            <person name="Yamazoe A."/>
            <person name="Yamazaki S."/>
            <person name="Fujita N."/>
        </authorList>
    </citation>
    <scope>NUCLEOTIDE SEQUENCE</scope>
    <source>
        <strain evidence="1">NBRC 14159</strain>
    </source>
</reference>
<proteinExistence type="predicted"/>
<dbReference type="OrthoDB" id="6939736at2"/>